<dbReference type="GO" id="GO:0016491">
    <property type="term" value="F:oxidoreductase activity"/>
    <property type="evidence" value="ECO:0007669"/>
    <property type="project" value="UniProtKB-KW"/>
</dbReference>
<keyword evidence="4" id="KW-0812">Transmembrane</keyword>
<accession>A0A9W9CXW7</accession>
<dbReference type="InterPro" id="IPR002938">
    <property type="entry name" value="FAD-bd"/>
</dbReference>
<protein>
    <recommendedName>
        <fullName evidence="6">FAD-binding domain-containing protein</fullName>
    </recommendedName>
</protein>
<proteinExistence type="predicted"/>
<keyword evidence="5" id="KW-0732">Signal</keyword>
<keyword evidence="3" id="KW-0560">Oxidoreductase</keyword>
<evidence type="ECO:0000256" key="1">
    <source>
        <dbReference type="ARBA" id="ARBA00022630"/>
    </source>
</evidence>
<dbReference type="InterPro" id="IPR051704">
    <property type="entry name" value="FAD_aromatic-hydroxylase"/>
</dbReference>
<dbReference type="PANTHER" id="PTHR46865:SF7">
    <property type="entry name" value="MONOOXYGENASE, PUTATIVE (AFU_ORTHOLOGUE AFUA_8G07040)-RELATED"/>
    <property type="match status" value="1"/>
</dbReference>
<comment type="caution">
    <text evidence="7">The sequence shown here is derived from an EMBL/GenBank/DDBJ whole genome shotgun (WGS) entry which is preliminary data.</text>
</comment>
<evidence type="ECO:0000313" key="8">
    <source>
        <dbReference type="Proteomes" id="UP001140453"/>
    </source>
</evidence>
<feature type="transmembrane region" description="Helical" evidence="4">
    <location>
        <begin position="383"/>
        <end position="400"/>
    </location>
</feature>
<organism evidence="7 8">
    <name type="scientific">Gnomoniopsis smithogilvyi</name>
    <dbReference type="NCBI Taxonomy" id="1191159"/>
    <lineage>
        <taxon>Eukaryota</taxon>
        <taxon>Fungi</taxon>
        <taxon>Dikarya</taxon>
        <taxon>Ascomycota</taxon>
        <taxon>Pezizomycotina</taxon>
        <taxon>Sordariomycetes</taxon>
        <taxon>Sordariomycetidae</taxon>
        <taxon>Diaporthales</taxon>
        <taxon>Gnomoniaceae</taxon>
        <taxon>Gnomoniopsis</taxon>
    </lineage>
</organism>
<dbReference type="Gene3D" id="3.50.50.60">
    <property type="entry name" value="FAD/NAD(P)-binding domain"/>
    <property type="match status" value="1"/>
</dbReference>
<evidence type="ECO:0000256" key="5">
    <source>
        <dbReference type="SAM" id="SignalP"/>
    </source>
</evidence>
<sequence>MPLKILILGAGVAGPALAAMLLSNPTSARSYHIKIVERSPSLRRGGQQIDIRAQGIPVVKRLGLLEKVKERCVNEKGMALLNTRGKMKAFLGTNDTGSGPQGLSSEYEIIRGDLVDVLYRESLAKAESVDGKVLEYKFGKFATEIAQHGDHVRVDFSDGSSGEFDLVVGADGYSSRTRRMVFGAEVSSAAFHSLGVYNALFDAPINPAEEDVFVGKICHFPDKRIIATRTNNKPYTQVFLTTMAPTPKLVEAVPKGVQAVEEQKAAWEECFRDLGWRSNEILDAMKTSDDFYTHVSGQVKLDSWHRGRVVLLGDAGYCPSPNTGMGTTTALVGCYVLAGELMRHGKDVDTALELYERVLRPFVDEAQTLPPGLPRMLYYDTNWGIWIFHFILGLFTWLKVDKLLYRMIPEQNGDWKLPNYPELDLRG</sequence>
<dbReference type="SUPFAM" id="SSF51905">
    <property type="entry name" value="FAD/NAD(P)-binding domain"/>
    <property type="match status" value="1"/>
</dbReference>
<reference evidence="7" key="1">
    <citation type="submission" date="2022-10" db="EMBL/GenBank/DDBJ databases">
        <title>Tapping the CABI collections for fungal endophytes: first genome assemblies for Collariella, Neodidymelliopsis, Ascochyta clinopodiicola, Didymella pomorum, Didymosphaeria variabile, Neocosmospora piperis and Neocucurbitaria cava.</title>
        <authorList>
            <person name="Hill R."/>
        </authorList>
    </citation>
    <scope>NUCLEOTIDE SEQUENCE</scope>
    <source>
        <strain evidence="7">IMI 355082</strain>
    </source>
</reference>
<dbReference type="OrthoDB" id="655030at2759"/>
<dbReference type="PRINTS" id="PR00420">
    <property type="entry name" value="RNGMNOXGNASE"/>
</dbReference>
<keyword evidence="2" id="KW-0274">FAD</keyword>
<feature type="chain" id="PRO_5040733377" description="FAD-binding domain-containing protein" evidence="5">
    <location>
        <begin position="19"/>
        <end position="427"/>
    </location>
</feature>
<keyword evidence="8" id="KW-1185">Reference proteome</keyword>
<evidence type="ECO:0000256" key="4">
    <source>
        <dbReference type="SAM" id="Phobius"/>
    </source>
</evidence>
<feature type="signal peptide" evidence="5">
    <location>
        <begin position="1"/>
        <end position="18"/>
    </location>
</feature>
<dbReference type="PANTHER" id="PTHR46865">
    <property type="entry name" value="OXIDOREDUCTASE-RELATED"/>
    <property type="match status" value="1"/>
</dbReference>
<evidence type="ECO:0000256" key="3">
    <source>
        <dbReference type="ARBA" id="ARBA00023002"/>
    </source>
</evidence>
<keyword evidence="4" id="KW-0472">Membrane</keyword>
<keyword evidence="4" id="KW-1133">Transmembrane helix</keyword>
<evidence type="ECO:0000256" key="2">
    <source>
        <dbReference type="ARBA" id="ARBA00022827"/>
    </source>
</evidence>
<gene>
    <name evidence="7" type="ORF">N0V93_002170</name>
</gene>
<dbReference type="AlphaFoldDB" id="A0A9W9CXW7"/>
<evidence type="ECO:0000259" key="6">
    <source>
        <dbReference type="Pfam" id="PF01494"/>
    </source>
</evidence>
<dbReference type="InterPro" id="IPR036188">
    <property type="entry name" value="FAD/NAD-bd_sf"/>
</dbReference>
<dbReference type="EMBL" id="JAPEVB010000002">
    <property type="protein sequence ID" value="KAJ4392966.1"/>
    <property type="molecule type" value="Genomic_DNA"/>
</dbReference>
<dbReference type="Pfam" id="PF01494">
    <property type="entry name" value="FAD_binding_3"/>
    <property type="match status" value="1"/>
</dbReference>
<feature type="domain" description="FAD-binding" evidence="6">
    <location>
        <begin position="4"/>
        <end position="363"/>
    </location>
</feature>
<dbReference type="GO" id="GO:0071949">
    <property type="term" value="F:FAD binding"/>
    <property type="evidence" value="ECO:0007669"/>
    <property type="project" value="InterPro"/>
</dbReference>
<keyword evidence="1" id="KW-0285">Flavoprotein</keyword>
<evidence type="ECO:0000313" key="7">
    <source>
        <dbReference type="EMBL" id="KAJ4392966.1"/>
    </source>
</evidence>
<dbReference type="Proteomes" id="UP001140453">
    <property type="component" value="Unassembled WGS sequence"/>
</dbReference>
<name>A0A9W9CXW7_9PEZI</name>